<keyword evidence="2" id="KW-1133">Transmembrane helix</keyword>
<accession>X6N2L4</accession>
<dbReference type="SUPFAM" id="SSF103491">
    <property type="entry name" value="Preprotein translocase SecY subunit"/>
    <property type="match status" value="1"/>
</dbReference>
<name>X6N2L4_RETFI</name>
<organism evidence="3 4">
    <name type="scientific">Reticulomyxa filosa</name>
    <dbReference type="NCBI Taxonomy" id="46433"/>
    <lineage>
        <taxon>Eukaryota</taxon>
        <taxon>Sar</taxon>
        <taxon>Rhizaria</taxon>
        <taxon>Retaria</taxon>
        <taxon>Foraminifera</taxon>
        <taxon>Monothalamids</taxon>
        <taxon>Reticulomyxidae</taxon>
        <taxon>Reticulomyxa</taxon>
    </lineage>
</organism>
<feature type="compositionally biased region" description="Polar residues" evidence="1">
    <location>
        <begin position="83"/>
        <end position="93"/>
    </location>
</feature>
<evidence type="ECO:0000313" key="3">
    <source>
        <dbReference type="EMBL" id="ETO19552.1"/>
    </source>
</evidence>
<protein>
    <submittedName>
        <fullName evidence="3">Uncharacterized protein</fullName>
    </submittedName>
</protein>
<feature type="compositionally biased region" description="Polar residues" evidence="1">
    <location>
        <begin position="159"/>
        <end position="174"/>
    </location>
</feature>
<dbReference type="InterPro" id="IPR023201">
    <property type="entry name" value="SecY_dom_sf"/>
</dbReference>
<evidence type="ECO:0000256" key="2">
    <source>
        <dbReference type="SAM" id="Phobius"/>
    </source>
</evidence>
<evidence type="ECO:0000313" key="4">
    <source>
        <dbReference type="Proteomes" id="UP000023152"/>
    </source>
</evidence>
<keyword evidence="2" id="KW-0812">Transmembrane</keyword>
<feature type="compositionally biased region" description="Polar residues" evidence="1">
    <location>
        <begin position="136"/>
        <end position="146"/>
    </location>
</feature>
<proteinExistence type="predicted"/>
<feature type="non-terminal residue" evidence="3">
    <location>
        <position position="174"/>
    </location>
</feature>
<sequence length="174" mass="19777">MTHSNIPLIYPNSLLSILSIFVQYWPSLVKKKNHTNIYNIHIHVYIYIFAYTYICISNYKKFEIGRRRYNQQTVEQKKEDKTTNASNLNSGTDNNEEAEISPLVVQKMNQALHAAQQMKTKSGAVAASNNRFAAESVNGNTSTSANNKEHQSKDKHSDLNTANNNKNQTLAKKK</sequence>
<feature type="region of interest" description="Disordered" evidence="1">
    <location>
        <begin position="136"/>
        <end position="174"/>
    </location>
</feature>
<reference evidence="3 4" key="1">
    <citation type="journal article" date="2013" name="Curr. Biol.">
        <title>The Genome of the Foraminiferan Reticulomyxa filosa.</title>
        <authorList>
            <person name="Glockner G."/>
            <person name="Hulsmann N."/>
            <person name="Schleicher M."/>
            <person name="Noegel A.A."/>
            <person name="Eichinger L."/>
            <person name="Gallinger C."/>
            <person name="Pawlowski J."/>
            <person name="Sierra R."/>
            <person name="Euteneuer U."/>
            <person name="Pillet L."/>
            <person name="Moustafa A."/>
            <person name="Platzer M."/>
            <person name="Groth M."/>
            <person name="Szafranski K."/>
            <person name="Schliwa M."/>
        </authorList>
    </citation>
    <scope>NUCLEOTIDE SEQUENCE [LARGE SCALE GENOMIC DNA]</scope>
</reference>
<keyword evidence="2" id="KW-0472">Membrane</keyword>
<feature type="compositionally biased region" description="Basic and acidic residues" evidence="1">
    <location>
        <begin position="147"/>
        <end position="158"/>
    </location>
</feature>
<dbReference type="EMBL" id="ASPP01013539">
    <property type="protein sequence ID" value="ETO19552.1"/>
    <property type="molecule type" value="Genomic_DNA"/>
</dbReference>
<feature type="transmembrane region" description="Helical" evidence="2">
    <location>
        <begin position="37"/>
        <end position="59"/>
    </location>
</feature>
<evidence type="ECO:0000256" key="1">
    <source>
        <dbReference type="SAM" id="MobiDB-lite"/>
    </source>
</evidence>
<comment type="caution">
    <text evidence="3">The sequence shown here is derived from an EMBL/GenBank/DDBJ whole genome shotgun (WGS) entry which is preliminary data.</text>
</comment>
<keyword evidence="4" id="KW-1185">Reference proteome</keyword>
<dbReference type="Proteomes" id="UP000023152">
    <property type="component" value="Unassembled WGS sequence"/>
</dbReference>
<feature type="region of interest" description="Disordered" evidence="1">
    <location>
        <begin position="73"/>
        <end position="97"/>
    </location>
</feature>
<gene>
    <name evidence="3" type="ORF">RFI_17676</name>
</gene>
<feature type="transmembrane region" description="Helical" evidence="2">
    <location>
        <begin position="7"/>
        <end position="25"/>
    </location>
</feature>
<dbReference type="AlphaFoldDB" id="X6N2L4"/>